<dbReference type="FunFam" id="3.40.50.720:FF:000084">
    <property type="entry name" value="Short-chain dehydrogenase reductase"/>
    <property type="match status" value="1"/>
</dbReference>
<dbReference type="GO" id="GO:0008206">
    <property type="term" value="P:bile acid metabolic process"/>
    <property type="evidence" value="ECO:0007669"/>
    <property type="project" value="UniProtKB-ARBA"/>
</dbReference>
<dbReference type="PROSITE" id="PS00061">
    <property type="entry name" value="ADH_SHORT"/>
    <property type="match status" value="1"/>
</dbReference>
<dbReference type="NCBIfam" id="NF005372">
    <property type="entry name" value="PRK06914.1"/>
    <property type="match status" value="1"/>
</dbReference>
<dbReference type="Proteomes" id="UP000717624">
    <property type="component" value="Unassembled WGS sequence"/>
</dbReference>
<evidence type="ECO:0000256" key="3">
    <source>
        <dbReference type="RuleBase" id="RU000363"/>
    </source>
</evidence>
<comment type="similarity">
    <text evidence="1 3">Belongs to the short-chain dehydrogenases/reductases (SDR) family.</text>
</comment>
<dbReference type="GO" id="GO:0016491">
    <property type="term" value="F:oxidoreductase activity"/>
    <property type="evidence" value="ECO:0007669"/>
    <property type="project" value="UniProtKB-KW"/>
</dbReference>
<dbReference type="Gene3D" id="3.40.50.720">
    <property type="entry name" value="NAD(P)-binding Rossmann-like Domain"/>
    <property type="match status" value="1"/>
</dbReference>
<name>A0A938XVU7_9BACL</name>
<protein>
    <submittedName>
        <fullName evidence="4">NAD(P)-dependent dehydrogenase (Short-subunit alcohol dehydrogenase family)</fullName>
    </submittedName>
</protein>
<accession>A0A938XVU7</accession>
<evidence type="ECO:0000313" key="5">
    <source>
        <dbReference type="Proteomes" id="UP000717624"/>
    </source>
</evidence>
<dbReference type="PRINTS" id="PR00080">
    <property type="entry name" value="SDRFAMILY"/>
</dbReference>
<dbReference type="AlphaFoldDB" id="A0A938XVU7"/>
<proteinExistence type="inferred from homology"/>
<organism evidence="4 5">
    <name type="scientific">Brevibacillus fulvus</name>
    <dbReference type="NCBI Taxonomy" id="1125967"/>
    <lineage>
        <taxon>Bacteria</taxon>
        <taxon>Bacillati</taxon>
        <taxon>Bacillota</taxon>
        <taxon>Bacilli</taxon>
        <taxon>Bacillales</taxon>
        <taxon>Paenibacillaceae</taxon>
        <taxon>Brevibacillus</taxon>
    </lineage>
</organism>
<dbReference type="SUPFAM" id="SSF51735">
    <property type="entry name" value="NAD(P)-binding Rossmann-fold domains"/>
    <property type="match status" value="1"/>
</dbReference>
<dbReference type="PANTHER" id="PTHR43976:SF16">
    <property type="entry name" value="SHORT-CHAIN DEHYDROGENASE_REDUCTASE FAMILY PROTEIN"/>
    <property type="match status" value="1"/>
</dbReference>
<sequence>MKNKVAVITGSSSGFGCLTSIALAKAGYHVFATMRTLERSGQLADTARKEGVSERITCIQLDVTEFSRIPAVIEQIVKQAGQIDLLVNNAGYAAGGFVEELPLPEWQRQFATNVFGVIAVTQAVLPHMRARRQGRIINVGSISGRIGFPGLAPYAASKHALEGFSESLRLEMKPFQIEVVLIEPGAYRTAIWDKGFRQLAAVPDSPYATLLGRLLAEVKQITGAAQDPSEVVQAIVKAATVGQPRFRYPVGKGIRMLLLAKALLPWNWLEKLIAKRLNH</sequence>
<dbReference type="InterPro" id="IPR036291">
    <property type="entry name" value="NAD(P)-bd_dom_sf"/>
</dbReference>
<dbReference type="PANTHER" id="PTHR43976">
    <property type="entry name" value="SHORT CHAIN DEHYDROGENASE"/>
    <property type="match status" value="1"/>
</dbReference>
<keyword evidence="5" id="KW-1185">Reference proteome</keyword>
<keyword evidence="2" id="KW-0560">Oxidoreductase</keyword>
<gene>
    <name evidence="4" type="ORF">JOD01_002723</name>
</gene>
<evidence type="ECO:0000256" key="2">
    <source>
        <dbReference type="ARBA" id="ARBA00023002"/>
    </source>
</evidence>
<dbReference type="Pfam" id="PF00106">
    <property type="entry name" value="adh_short"/>
    <property type="match status" value="1"/>
</dbReference>
<comment type="caution">
    <text evidence="4">The sequence shown here is derived from an EMBL/GenBank/DDBJ whole genome shotgun (WGS) entry which is preliminary data.</text>
</comment>
<dbReference type="RefSeq" id="WP_204518837.1">
    <property type="nucleotide sequence ID" value="NZ_BAABIN010000014.1"/>
</dbReference>
<dbReference type="CDD" id="cd05374">
    <property type="entry name" value="17beta-HSD-like_SDR_c"/>
    <property type="match status" value="1"/>
</dbReference>
<reference evidence="4" key="1">
    <citation type="submission" date="2021-01" db="EMBL/GenBank/DDBJ databases">
        <title>Genomic Encyclopedia of Type Strains, Phase IV (KMG-IV): sequencing the most valuable type-strain genomes for metagenomic binning, comparative biology and taxonomic classification.</title>
        <authorList>
            <person name="Goeker M."/>
        </authorList>
    </citation>
    <scope>NUCLEOTIDE SEQUENCE</scope>
    <source>
        <strain evidence="4">DSM 25523</strain>
    </source>
</reference>
<dbReference type="InterPro" id="IPR020904">
    <property type="entry name" value="Sc_DH/Rdtase_CS"/>
</dbReference>
<dbReference type="InterPro" id="IPR002347">
    <property type="entry name" value="SDR_fam"/>
</dbReference>
<evidence type="ECO:0000256" key="1">
    <source>
        <dbReference type="ARBA" id="ARBA00006484"/>
    </source>
</evidence>
<dbReference type="PRINTS" id="PR00081">
    <property type="entry name" value="GDHRDH"/>
</dbReference>
<dbReference type="EMBL" id="JAFBEB010000009">
    <property type="protein sequence ID" value="MBM7591097.1"/>
    <property type="molecule type" value="Genomic_DNA"/>
</dbReference>
<dbReference type="InterPro" id="IPR051911">
    <property type="entry name" value="SDR_oxidoreductase"/>
</dbReference>
<evidence type="ECO:0000313" key="4">
    <source>
        <dbReference type="EMBL" id="MBM7591097.1"/>
    </source>
</evidence>
<dbReference type="PROSITE" id="PS51257">
    <property type="entry name" value="PROKAR_LIPOPROTEIN"/>
    <property type="match status" value="1"/>
</dbReference>